<dbReference type="NCBIfam" id="NF004160">
    <property type="entry name" value="PRK05627.1-3"/>
    <property type="match status" value="1"/>
</dbReference>
<comment type="similarity">
    <text evidence="15">Belongs to the ribF family.</text>
</comment>
<evidence type="ECO:0000256" key="11">
    <source>
        <dbReference type="ARBA" id="ARBA00022840"/>
    </source>
</evidence>
<dbReference type="Pfam" id="PF06574">
    <property type="entry name" value="FAD_syn"/>
    <property type="match status" value="1"/>
</dbReference>
<reference evidence="18" key="1">
    <citation type="submission" date="2016-10" db="EMBL/GenBank/DDBJ databases">
        <authorList>
            <person name="Varghese N."/>
            <person name="Submissions S."/>
        </authorList>
    </citation>
    <scope>NUCLEOTIDE SEQUENCE [LARGE SCALE GENOMIC DNA]</scope>
    <source>
        <strain evidence="18">DSM 3384</strain>
    </source>
</reference>
<dbReference type="GO" id="GO:0008531">
    <property type="term" value="F:riboflavin kinase activity"/>
    <property type="evidence" value="ECO:0007669"/>
    <property type="project" value="UniProtKB-UniRule"/>
</dbReference>
<keyword evidence="9 15" id="KW-0418">Kinase</keyword>
<dbReference type="InterPro" id="IPR014729">
    <property type="entry name" value="Rossmann-like_a/b/a_fold"/>
</dbReference>
<dbReference type="Proteomes" id="UP000199608">
    <property type="component" value="Unassembled WGS sequence"/>
</dbReference>
<keyword evidence="10 15" id="KW-0274">FAD</keyword>
<evidence type="ECO:0000256" key="3">
    <source>
        <dbReference type="ARBA" id="ARBA00005201"/>
    </source>
</evidence>
<dbReference type="Gene3D" id="2.40.30.30">
    <property type="entry name" value="Riboflavin kinase-like"/>
    <property type="match status" value="1"/>
</dbReference>
<dbReference type="FunFam" id="3.40.50.620:FF:000021">
    <property type="entry name" value="Riboflavin biosynthesis protein"/>
    <property type="match status" value="1"/>
</dbReference>
<keyword evidence="8 15" id="KW-0547">Nucleotide-binding</keyword>
<dbReference type="EC" id="2.7.7.2" evidence="15"/>
<keyword evidence="4 15" id="KW-0285">Flavoprotein</keyword>
<evidence type="ECO:0000256" key="6">
    <source>
        <dbReference type="ARBA" id="ARBA00022679"/>
    </source>
</evidence>
<evidence type="ECO:0000256" key="15">
    <source>
        <dbReference type="PIRNR" id="PIRNR004491"/>
    </source>
</evidence>
<comment type="catalytic activity">
    <reaction evidence="13 15">
        <text>riboflavin + ATP = FMN + ADP + H(+)</text>
        <dbReference type="Rhea" id="RHEA:14357"/>
        <dbReference type="ChEBI" id="CHEBI:15378"/>
        <dbReference type="ChEBI" id="CHEBI:30616"/>
        <dbReference type="ChEBI" id="CHEBI:57986"/>
        <dbReference type="ChEBI" id="CHEBI:58210"/>
        <dbReference type="ChEBI" id="CHEBI:456216"/>
        <dbReference type="EC" id="2.7.1.26"/>
    </reaction>
</comment>
<evidence type="ECO:0000259" key="16">
    <source>
        <dbReference type="SMART" id="SM00904"/>
    </source>
</evidence>
<dbReference type="PANTHER" id="PTHR22749">
    <property type="entry name" value="RIBOFLAVIN KINASE/FMN ADENYLYLTRANSFERASE"/>
    <property type="match status" value="1"/>
</dbReference>
<evidence type="ECO:0000256" key="9">
    <source>
        <dbReference type="ARBA" id="ARBA00022777"/>
    </source>
</evidence>
<keyword evidence="12" id="KW-0511">Multifunctional enzyme</keyword>
<comment type="pathway">
    <text evidence="3 15">Cofactor biosynthesis; FMN biosynthesis; FMN from riboflavin (ATP route): step 1/1.</text>
</comment>
<dbReference type="NCBIfam" id="TIGR00125">
    <property type="entry name" value="cyt_tran_rel"/>
    <property type="match status" value="1"/>
</dbReference>
<evidence type="ECO:0000313" key="17">
    <source>
        <dbReference type="EMBL" id="SDT84885.1"/>
    </source>
</evidence>
<evidence type="ECO:0000256" key="10">
    <source>
        <dbReference type="ARBA" id="ARBA00022827"/>
    </source>
</evidence>
<organism evidence="17 18">
    <name type="scientific">Desulfobacula phenolica</name>
    <dbReference type="NCBI Taxonomy" id="90732"/>
    <lineage>
        <taxon>Bacteria</taxon>
        <taxon>Pseudomonadati</taxon>
        <taxon>Thermodesulfobacteriota</taxon>
        <taxon>Desulfobacteria</taxon>
        <taxon>Desulfobacterales</taxon>
        <taxon>Desulfobacteraceae</taxon>
        <taxon>Desulfobacula</taxon>
    </lineage>
</organism>
<evidence type="ECO:0000256" key="13">
    <source>
        <dbReference type="ARBA" id="ARBA00047880"/>
    </source>
</evidence>
<evidence type="ECO:0000256" key="5">
    <source>
        <dbReference type="ARBA" id="ARBA00022643"/>
    </source>
</evidence>
<dbReference type="UniPathway" id="UPA00276">
    <property type="reaction ID" value="UER00406"/>
</dbReference>
<dbReference type="GO" id="GO:0003919">
    <property type="term" value="F:FMN adenylyltransferase activity"/>
    <property type="evidence" value="ECO:0007669"/>
    <property type="project" value="UniProtKB-UniRule"/>
</dbReference>
<keyword evidence="11 15" id="KW-0067">ATP-binding</keyword>
<evidence type="ECO:0000256" key="2">
    <source>
        <dbReference type="ARBA" id="ARBA00004726"/>
    </source>
</evidence>
<evidence type="ECO:0000256" key="12">
    <source>
        <dbReference type="ARBA" id="ARBA00023268"/>
    </source>
</evidence>
<keyword evidence="5 15" id="KW-0288">FMN</keyword>
<dbReference type="InterPro" id="IPR015865">
    <property type="entry name" value="Riboflavin_kinase_bac/euk"/>
</dbReference>
<dbReference type="SUPFAM" id="SSF82114">
    <property type="entry name" value="Riboflavin kinase-like"/>
    <property type="match status" value="1"/>
</dbReference>
<dbReference type="GO" id="GO:0006747">
    <property type="term" value="P:FAD biosynthetic process"/>
    <property type="evidence" value="ECO:0007669"/>
    <property type="project" value="UniProtKB-UniRule"/>
</dbReference>
<dbReference type="AlphaFoldDB" id="A0A1H2DPT6"/>
<keyword evidence="18" id="KW-1185">Reference proteome</keyword>
<dbReference type="PANTHER" id="PTHR22749:SF6">
    <property type="entry name" value="RIBOFLAVIN KINASE"/>
    <property type="match status" value="1"/>
</dbReference>
<proteinExistence type="inferred from homology"/>
<dbReference type="NCBIfam" id="NF004162">
    <property type="entry name" value="PRK05627.1-5"/>
    <property type="match status" value="1"/>
</dbReference>
<dbReference type="InterPro" id="IPR015864">
    <property type="entry name" value="FAD_synthase"/>
</dbReference>
<evidence type="ECO:0000313" key="18">
    <source>
        <dbReference type="Proteomes" id="UP000199608"/>
    </source>
</evidence>
<dbReference type="SMART" id="SM00904">
    <property type="entry name" value="Flavokinase"/>
    <property type="match status" value="1"/>
</dbReference>
<dbReference type="GO" id="GO:0005524">
    <property type="term" value="F:ATP binding"/>
    <property type="evidence" value="ECO:0007669"/>
    <property type="project" value="UniProtKB-UniRule"/>
</dbReference>
<sequence>MCLKALSRLLFQIEKVNMELIENIDQINSPFKNAVITIGNFDGVHKGHQSLFQQVIEKAKQINGTSVAMTFDPHPLKALGISGPPLITRRDQKLELIEQCGIDVLLCIPFNMEFAAITAHDFIENFLVNKIGMKAIIIGADYSFGKDRLGNVDLLKTEEDNLGFKTIVSPWINNTDSDLERISSTRIREIVSQGNVDQAMKYLGRHYQIRGKVIKGRERGGSQLGFPTANIKLHDELCPKLGVYAVTVETTKGNFWGVANIGFSPTFGDHIFTIEVHILDFNHDIYDTRIRVNMVARLRDEQKFANIHELSEQIKKDIETAKDILEKNGHS</sequence>
<evidence type="ECO:0000256" key="8">
    <source>
        <dbReference type="ARBA" id="ARBA00022741"/>
    </source>
</evidence>
<dbReference type="Gene3D" id="3.40.50.620">
    <property type="entry name" value="HUPs"/>
    <property type="match status" value="1"/>
</dbReference>
<dbReference type="GO" id="GO:0009231">
    <property type="term" value="P:riboflavin biosynthetic process"/>
    <property type="evidence" value="ECO:0007669"/>
    <property type="project" value="InterPro"/>
</dbReference>
<comment type="pathway">
    <text evidence="2 15">Cofactor biosynthesis; FAD biosynthesis; FAD from FMN: step 1/1.</text>
</comment>
<dbReference type="InterPro" id="IPR004821">
    <property type="entry name" value="Cyt_trans-like"/>
</dbReference>
<evidence type="ECO:0000256" key="14">
    <source>
        <dbReference type="ARBA" id="ARBA00049494"/>
    </source>
</evidence>
<dbReference type="FunFam" id="2.40.30.30:FF:000003">
    <property type="entry name" value="Riboflavin biosynthesis protein"/>
    <property type="match status" value="1"/>
</dbReference>
<gene>
    <name evidence="17" type="ORF">SAMN04487931_101419</name>
</gene>
<keyword evidence="7 15" id="KW-0548">Nucleotidyltransferase</keyword>
<dbReference type="CDD" id="cd02064">
    <property type="entry name" value="FAD_synthetase_N"/>
    <property type="match status" value="1"/>
</dbReference>
<protein>
    <recommendedName>
        <fullName evidence="15">Riboflavin biosynthesis protein</fullName>
    </recommendedName>
    <domain>
        <recommendedName>
            <fullName evidence="15">Riboflavin kinase</fullName>
            <ecNumber evidence="15">2.7.1.26</ecNumber>
        </recommendedName>
        <alternativeName>
            <fullName evidence="15">Flavokinase</fullName>
        </alternativeName>
    </domain>
    <domain>
        <recommendedName>
            <fullName evidence="15">FMN adenylyltransferase</fullName>
            <ecNumber evidence="15">2.7.7.2</ecNumber>
        </recommendedName>
        <alternativeName>
            <fullName evidence="15">FAD pyrophosphorylase</fullName>
        </alternativeName>
        <alternativeName>
            <fullName evidence="15">FAD synthase</fullName>
        </alternativeName>
    </domain>
</protein>
<dbReference type="InterPro" id="IPR002606">
    <property type="entry name" value="Riboflavin_kinase_bac"/>
</dbReference>
<dbReference type="SUPFAM" id="SSF52374">
    <property type="entry name" value="Nucleotidylyl transferase"/>
    <property type="match status" value="1"/>
</dbReference>
<dbReference type="Pfam" id="PF01687">
    <property type="entry name" value="Flavokinase"/>
    <property type="match status" value="1"/>
</dbReference>
<accession>A0A1H2DPT6</accession>
<dbReference type="PIRSF" id="PIRSF004491">
    <property type="entry name" value="FAD_Synth"/>
    <property type="match status" value="1"/>
</dbReference>
<evidence type="ECO:0000256" key="1">
    <source>
        <dbReference type="ARBA" id="ARBA00002121"/>
    </source>
</evidence>
<comment type="catalytic activity">
    <reaction evidence="14 15">
        <text>FMN + ATP + H(+) = FAD + diphosphate</text>
        <dbReference type="Rhea" id="RHEA:17237"/>
        <dbReference type="ChEBI" id="CHEBI:15378"/>
        <dbReference type="ChEBI" id="CHEBI:30616"/>
        <dbReference type="ChEBI" id="CHEBI:33019"/>
        <dbReference type="ChEBI" id="CHEBI:57692"/>
        <dbReference type="ChEBI" id="CHEBI:58210"/>
        <dbReference type="EC" id="2.7.7.2"/>
    </reaction>
</comment>
<dbReference type="InterPro" id="IPR023465">
    <property type="entry name" value="Riboflavin_kinase_dom_sf"/>
</dbReference>
<evidence type="ECO:0000256" key="7">
    <source>
        <dbReference type="ARBA" id="ARBA00022695"/>
    </source>
</evidence>
<dbReference type="InterPro" id="IPR023468">
    <property type="entry name" value="Riboflavin_kinase"/>
</dbReference>
<dbReference type="EMBL" id="FNLL01000001">
    <property type="protein sequence ID" value="SDT84885.1"/>
    <property type="molecule type" value="Genomic_DNA"/>
</dbReference>
<dbReference type="NCBIfam" id="TIGR00083">
    <property type="entry name" value="ribF"/>
    <property type="match status" value="1"/>
</dbReference>
<keyword evidence="6 15" id="KW-0808">Transferase</keyword>
<dbReference type="GO" id="GO:0009398">
    <property type="term" value="P:FMN biosynthetic process"/>
    <property type="evidence" value="ECO:0007669"/>
    <property type="project" value="UniProtKB-UniRule"/>
</dbReference>
<evidence type="ECO:0000256" key="4">
    <source>
        <dbReference type="ARBA" id="ARBA00022630"/>
    </source>
</evidence>
<feature type="domain" description="Riboflavin kinase" evidence="16">
    <location>
        <begin position="202"/>
        <end position="326"/>
    </location>
</feature>
<name>A0A1H2DPT6_9BACT</name>
<comment type="function">
    <text evidence="1">Catalyzes the phosphorylation of riboflavin to FMN followed by the adenylation of FMN to FAD.</text>
</comment>
<dbReference type="UniPathway" id="UPA00277">
    <property type="reaction ID" value="UER00407"/>
</dbReference>
<dbReference type="EC" id="2.7.1.26" evidence="15"/>